<dbReference type="EMBL" id="BPLR01012146">
    <property type="protein sequence ID" value="GIY51705.1"/>
    <property type="molecule type" value="Genomic_DNA"/>
</dbReference>
<accession>A0AAV4U1S9</accession>
<sequence length="115" mass="13362">MKSGLVNTVEGIRGYRTFIIGRRHWDGKKNVMVNPSEEPDHLFDIHRLRGMNNKCAQIWDYTINLEFPKQLCLENPLRLQRMNVTKYSVAKDAETFTPRNFEPSIVPKTRLVGSS</sequence>
<dbReference type="AlphaFoldDB" id="A0AAV4U1S9"/>
<organism evidence="1 2">
    <name type="scientific">Caerostris extrusa</name>
    <name type="common">Bark spider</name>
    <name type="synonym">Caerostris bankana</name>
    <dbReference type="NCBI Taxonomy" id="172846"/>
    <lineage>
        <taxon>Eukaryota</taxon>
        <taxon>Metazoa</taxon>
        <taxon>Ecdysozoa</taxon>
        <taxon>Arthropoda</taxon>
        <taxon>Chelicerata</taxon>
        <taxon>Arachnida</taxon>
        <taxon>Araneae</taxon>
        <taxon>Araneomorphae</taxon>
        <taxon>Entelegynae</taxon>
        <taxon>Araneoidea</taxon>
        <taxon>Araneidae</taxon>
        <taxon>Caerostris</taxon>
    </lineage>
</organism>
<keyword evidence="2" id="KW-1185">Reference proteome</keyword>
<evidence type="ECO:0000313" key="1">
    <source>
        <dbReference type="EMBL" id="GIY51705.1"/>
    </source>
</evidence>
<proteinExistence type="predicted"/>
<dbReference type="Proteomes" id="UP001054945">
    <property type="component" value="Unassembled WGS sequence"/>
</dbReference>
<reference evidence="1 2" key="1">
    <citation type="submission" date="2021-06" db="EMBL/GenBank/DDBJ databases">
        <title>Caerostris extrusa draft genome.</title>
        <authorList>
            <person name="Kono N."/>
            <person name="Arakawa K."/>
        </authorList>
    </citation>
    <scope>NUCLEOTIDE SEQUENCE [LARGE SCALE GENOMIC DNA]</scope>
</reference>
<comment type="caution">
    <text evidence="1">The sequence shown here is derived from an EMBL/GenBank/DDBJ whole genome shotgun (WGS) entry which is preliminary data.</text>
</comment>
<name>A0AAV4U1S9_CAEEX</name>
<protein>
    <submittedName>
        <fullName evidence="1">Uncharacterized protein</fullName>
    </submittedName>
</protein>
<evidence type="ECO:0000313" key="2">
    <source>
        <dbReference type="Proteomes" id="UP001054945"/>
    </source>
</evidence>
<gene>
    <name evidence="1" type="ORF">CEXT_476031</name>
</gene>